<evidence type="ECO:0000256" key="1">
    <source>
        <dbReference type="SAM" id="MobiDB-lite"/>
    </source>
</evidence>
<feature type="compositionally biased region" description="Polar residues" evidence="1">
    <location>
        <begin position="8"/>
        <end position="17"/>
    </location>
</feature>
<accession>A0A814W8E6</accession>
<proteinExistence type="predicted"/>
<reference evidence="2" key="1">
    <citation type="submission" date="2021-02" db="EMBL/GenBank/DDBJ databases">
        <authorList>
            <person name="Nowell W R."/>
        </authorList>
    </citation>
    <scope>NUCLEOTIDE SEQUENCE</scope>
</reference>
<dbReference type="AlphaFoldDB" id="A0A814W8E6"/>
<feature type="non-terminal residue" evidence="2">
    <location>
        <position position="40"/>
    </location>
</feature>
<evidence type="ECO:0000313" key="2">
    <source>
        <dbReference type="EMBL" id="CAF1197803.1"/>
    </source>
</evidence>
<dbReference type="Proteomes" id="UP000663855">
    <property type="component" value="Unassembled WGS sequence"/>
</dbReference>
<organism evidence="2">
    <name type="scientific">Rotaria magnacalcarata</name>
    <dbReference type="NCBI Taxonomy" id="392030"/>
    <lineage>
        <taxon>Eukaryota</taxon>
        <taxon>Metazoa</taxon>
        <taxon>Spiralia</taxon>
        <taxon>Gnathifera</taxon>
        <taxon>Rotifera</taxon>
        <taxon>Eurotatoria</taxon>
        <taxon>Bdelloidea</taxon>
        <taxon>Philodinida</taxon>
        <taxon>Philodinidae</taxon>
        <taxon>Rotaria</taxon>
    </lineage>
</organism>
<dbReference type="EMBL" id="CAJOBH010194932">
    <property type="protein sequence ID" value="CAF4973137.1"/>
    <property type="molecule type" value="Genomic_DNA"/>
</dbReference>
<dbReference type="EMBL" id="CAJNOV010005106">
    <property type="protein sequence ID" value="CAF1197803.1"/>
    <property type="molecule type" value="Genomic_DNA"/>
</dbReference>
<feature type="region of interest" description="Disordered" evidence="1">
    <location>
        <begin position="1"/>
        <end position="27"/>
    </location>
</feature>
<protein>
    <submittedName>
        <fullName evidence="2">Uncharacterized protein</fullName>
    </submittedName>
</protein>
<comment type="caution">
    <text evidence="2">The sequence shown here is derived from an EMBL/GenBank/DDBJ whole genome shotgun (WGS) entry which is preliminary data.</text>
</comment>
<gene>
    <name evidence="3" type="ORF">BYL167_LOCUS54650</name>
    <name evidence="2" type="ORF">CJN711_LOCUS11860</name>
</gene>
<dbReference type="Proteomes" id="UP000681967">
    <property type="component" value="Unassembled WGS sequence"/>
</dbReference>
<evidence type="ECO:0000313" key="3">
    <source>
        <dbReference type="EMBL" id="CAF4973137.1"/>
    </source>
</evidence>
<name>A0A814W8E6_9BILA</name>
<sequence>MPEMLFDSQRNQSTANPKQIKPEKNRELHQAAIDCIITAG</sequence>